<name>A0ABW3G5W6_9NOCA</name>
<dbReference type="GO" id="GO:0016787">
    <property type="term" value="F:hydrolase activity"/>
    <property type="evidence" value="ECO:0007669"/>
    <property type="project" value="UniProtKB-KW"/>
</dbReference>
<dbReference type="PANTHER" id="PTHR43194:SF2">
    <property type="entry name" value="PEROXISOMAL MEMBRANE PROTEIN LPX1"/>
    <property type="match status" value="1"/>
</dbReference>
<reference evidence="3" key="1">
    <citation type="journal article" date="2019" name="Int. J. Syst. Evol. Microbiol.">
        <title>The Global Catalogue of Microorganisms (GCM) 10K type strain sequencing project: providing services to taxonomists for standard genome sequencing and annotation.</title>
        <authorList>
            <consortium name="The Broad Institute Genomics Platform"/>
            <consortium name="The Broad Institute Genome Sequencing Center for Infectious Disease"/>
            <person name="Wu L."/>
            <person name="Ma J."/>
        </authorList>
    </citation>
    <scope>NUCLEOTIDE SEQUENCE [LARGE SCALE GENOMIC DNA]</scope>
    <source>
        <strain evidence="3">CCUG 50873</strain>
    </source>
</reference>
<dbReference type="Gene3D" id="3.40.50.1820">
    <property type="entry name" value="alpha/beta hydrolase"/>
    <property type="match status" value="1"/>
</dbReference>
<evidence type="ECO:0000259" key="1">
    <source>
        <dbReference type="Pfam" id="PF00561"/>
    </source>
</evidence>
<dbReference type="InterPro" id="IPR029058">
    <property type="entry name" value="AB_hydrolase_fold"/>
</dbReference>
<accession>A0ABW3G5W6</accession>
<feature type="domain" description="AB hydrolase-1" evidence="1">
    <location>
        <begin position="55"/>
        <end position="276"/>
    </location>
</feature>
<sequence>MSDLRSVTAMLAPVRGVPQLDPPTLPWTEITEVDLGPRGRLRVRHTPGLHDATQPPVVLLHGVTLTGDLNFFALADLFDGGRPAIVFDLPNHGDGIDVRRFVFTELADDIVAVLDHLGVSQAILCGYSLGGITAMVTADRHPSRIAGILVQAAAMRYGVDIRERVFLQGVTAVHRLRLDQATRTLPARYWRVAARRSPHAAARWQWINRQMTVTGRARLATVFAAVGRTDHRRLRPAAPVVVTLLRSDRVCPPRLQREAARLLSAHVIEADADHDLPVADPDRYVRLTASALDHIDRRIRDGAGPRTGPGRDGS</sequence>
<keyword evidence="3" id="KW-1185">Reference proteome</keyword>
<dbReference type="EMBL" id="JBHTIL010000001">
    <property type="protein sequence ID" value="MFD0924401.1"/>
    <property type="molecule type" value="Genomic_DNA"/>
</dbReference>
<organism evidence="2 3">
    <name type="scientific">Williamsia deligens</name>
    <dbReference type="NCBI Taxonomy" id="321325"/>
    <lineage>
        <taxon>Bacteria</taxon>
        <taxon>Bacillati</taxon>
        <taxon>Actinomycetota</taxon>
        <taxon>Actinomycetes</taxon>
        <taxon>Mycobacteriales</taxon>
        <taxon>Nocardiaceae</taxon>
        <taxon>Williamsia</taxon>
    </lineage>
</organism>
<keyword evidence="2" id="KW-0378">Hydrolase</keyword>
<dbReference type="SUPFAM" id="SSF53474">
    <property type="entry name" value="alpha/beta-Hydrolases"/>
    <property type="match status" value="1"/>
</dbReference>
<dbReference type="Pfam" id="PF00561">
    <property type="entry name" value="Abhydrolase_1"/>
    <property type="match status" value="1"/>
</dbReference>
<dbReference type="PANTHER" id="PTHR43194">
    <property type="entry name" value="HYDROLASE ALPHA/BETA FOLD FAMILY"/>
    <property type="match status" value="1"/>
</dbReference>
<evidence type="ECO:0000313" key="2">
    <source>
        <dbReference type="EMBL" id="MFD0924401.1"/>
    </source>
</evidence>
<dbReference type="InterPro" id="IPR050228">
    <property type="entry name" value="Carboxylesterase_BioH"/>
</dbReference>
<dbReference type="Proteomes" id="UP001597068">
    <property type="component" value="Unassembled WGS sequence"/>
</dbReference>
<proteinExistence type="predicted"/>
<gene>
    <name evidence="2" type="ORF">ACFQ04_01500</name>
</gene>
<protein>
    <submittedName>
        <fullName evidence="2">Alpha/beta fold hydrolase</fullName>
    </submittedName>
</protein>
<evidence type="ECO:0000313" key="3">
    <source>
        <dbReference type="Proteomes" id="UP001597068"/>
    </source>
</evidence>
<dbReference type="RefSeq" id="WP_253647559.1">
    <property type="nucleotide sequence ID" value="NZ_BAAAMO010000002.1"/>
</dbReference>
<comment type="caution">
    <text evidence="2">The sequence shown here is derived from an EMBL/GenBank/DDBJ whole genome shotgun (WGS) entry which is preliminary data.</text>
</comment>
<dbReference type="InterPro" id="IPR000073">
    <property type="entry name" value="AB_hydrolase_1"/>
</dbReference>